<keyword evidence="2" id="KW-1185">Reference proteome</keyword>
<protein>
    <submittedName>
        <fullName evidence="1">Uncharacterized protein</fullName>
    </submittedName>
</protein>
<organism evidence="1 2">
    <name type="scientific">Candidatus Methanoperedens nitratireducens</name>
    <dbReference type="NCBI Taxonomy" id="1392998"/>
    <lineage>
        <taxon>Archaea</taxon>
        <taxon>Methanobacteriati</taxon>
        <taxon>Methanobacteriota</taxon>
        <taxon>Stenosarchaea group</taxon>
        <taxon>Methanomicrobia</taxon>
        <taxon>Methanosarcinales</taxon>
        <taxon>ANME-2 cluster</taxon>
        <taxon>Candidatus Methanoperedentaceae</taxon>
        <taxon>Candidatus Methanoperedens</taxon>
    </lineage>
</organism>
<dbReference type="Proteomes" id="UP000218615">
    <property type="component" value="Unassembled WGS sequence"/>
</dbReference>
<name>A0A284VSP6_9EURY</name>
<dbReference type="AlphaFoldDB" id="A0A284VSP6"/>
<sequence length="194" mass="21402">MIIFRKNVLLYILFFIILISGYAKAEMPASHKPVPCIGCHQETLGADSGIGECGNCHYYGLDVDKLQTEHNPKICTICHIGNTTANGDEREIFHNGHTAVNCTQCHVEDNFTVLKIKNDGFKCVSCHGTEVHSIHAKNLGKSCKICHGSWAAGKVYQGEGVSSSTNSSGEKERLERFTIFNFIRNLFNALLGLK</sequence>
<gene>
    <name evidence="1" type="ORF">MNV_660030</name>
</gene>
<evidence type="ECO:0000313" key="1">
    <source>
        <dbReference type="EMBL" id="SNQ62292.1"/>
    </source>
</evidence>
<proteinExistence type="predicted"/>
<dbReference type="InterPro" id="IPR036280">
    <property type="entry name" value="Multihaem_cyt_sf"/>
</dbReference>
<reference evidence="2" key="1">
    <citation type="submission" date="2017-06" db="EMBL/GenBank/DDBJ databases">
        <authorList>
            <person name="Cremers G."/>
        </authorList>
    </citation>
    <scope>NUCLEOTIDE SEQUENCE [LARGE SCALE GENOMIC DNA]</scope>
</reference>
<evidence type="ECO:0000313" key="2">
    <source>
        <dbReference type="Proteomes" id="UP000218615"/>
    </source>
</evidence>
<dbReference type="EMBL" id="FZMP01000214">
    <property type="protein sequence ID" value="SNQ62292.1"/>
    <property type="molecule type" value="Genomic_DNA"/>
</dbReference>
<dbReference type="SUPFAM" id="SSF48695">
    <property type="entry name" value="Multiheme cytochromes"/>
    <property type="match status" value="1"/>
</dbReference>
<accession>A0A284VSP6</accession>
<dbReference type="Gene3D" id="3.90.10.10">
    <property type="entry name" value="Cytochrome C3"/>
    <property type="match status" value="1"/>
</dbReference>